<feature type="transmembrane region" description="Helical" evidence="1">
    <location>
        <begin position="53"/>
        <end position="81"/>
    </location>
</feature>
<gene>
    <name evidence="2" type="ORF">A2754_02385</name>
</gene>
<evidence type="ECO:0000313" key="2">
    <source>
        <dbReference type="EMBL" id="OGH69359.1"/>
    </source>
</evidence>
<keyword evidence="1" id="KW-0812">Transmembrane</keyword>
<feature type="transmembrane region" description="Helical" evidence="1">
    <location>
        <begin position="102"/>
        <end position="122"/>
    </location>
</feature>
<name>A0A1F6MCL3_9BACT</name>
<evidence type="ECO:0000256" key="1">
    <source>
        <dbReference type="SAM" id="Phobius"/>
    </source>
</evidence>
<dbReference type="Pfam" id="PF18895">
    <property type="entry name" value="T4SS_pilin"/>
    <property type="match status" value="1"/>
</dbReference>
<evidence type="ECO:0000313" key="3">
    <source>
        <dbReference type="Proteomes" id="UP000177953"/>
    </source>
</evidence>
<dbReference type="InterPro" id="IPR043993">
    <property type="entry name" value="T4SS_pilin"/>
</dbReference>
<proteinExistence type="predicted"/>
<dbReference type="EMBL" id="MFPU01000050">
    <property type="protein sequence ID" value="OGH69359.1"/>
    <property type="molecule type" value="Genomic_DNA"/>
</dbReference>
<accession>A0A1F6MCL3</accession>
<organism evidence="2 3">
    <name type="scientific">Candidatus Magasanikbacteria bacterium RIFCSPHIGHO2_01_FULL_47_8</name>
    <dbReference type="NCBI Taxonomy" id="1798673"/>
    <lineage>
        <taxon>Bacteria</taxon>
        <taxon>Candidatus Magasanikiibacteriota</taxon>
    </lineage>
</organism>
<protein>
    <submittedName>
        <fullName evidence="2">Uncharacterized protein</fullName>
    </submittedName>
</protein>
<comment type="caution">
    <text evidence="2">The sequence shown here is derived from an EMBL/GenBank/DDBJ whole genome shotgun (WGS) entry which is preliminary data.</text>
</comment>
<keyword evidence="1" id="KW-1133">Transmembrane helix</keyword>
<reference evidence="2 3" key="1">
    <citation type="journal article" date="2016" name="Nat. Commun.">
        <title>Thousands of microbial genomes shed light on interconnected biogeochemical processes in an aquifer system.</title>
        <authorList>
            <person name="Anantharaman K."/>
            <person name="Brown C.T."/>
            <person name="Hug L.A."/>
            <person name="Sharon I."/>
            <person name="Castelle C.J."/>
            <person name="Probst A.J."/>
            <person name="Thomas B.C."/>
            <person name="Singh A."/>
            <person name="Wilkins M.J."/>
            <person name="Karaoz U."/>
            <person name="Brodie E.L."/>
            <person name="Williams K.H."/>
            <person name="Hubbard S.S."/>
            <person name="Banfield J.F."/>
        </authorList>
    </citation>
    <scope>NUCLEOTIDE SEQUENCE [LARGE SCALE GENOMIC DNA]</scope>
</reference>
<dbReference type="Proteomes" id="UP000177953">
    <property type="component" value="Unassembled WGS sequence"/>
</dbReference>
<keyword evidence="1" id="KW-0472">Membrane</keyword>
<sequence length="139" mass="14415">MRKSFLTLLIPALVGSFLLVGFAYAQGVGSEIGRQLGATAGGAALGPPTDPRLIIASIIRVALSLIGTVMLVLNLYGGYLWMTAGGNDEQITKAKTTIRNATIGLVIVLSAYSITIAVANLAQGYPLGPSTFFQIQFGG</sequence>
<dbReference type="AlphaFoldDB" id="A0A1F6MCL3"/>